<reference evidence="2 3" key="1">
    <citation type="journal article" date="2015" name="Front. Microbiol.">
        <title>Genome sequence of the plant growth promoting endophytic yeast Rhodotorula graminis WP1.</title>
        <authorList>
            <person name="Firrincieli A."/>
            <person name="Otillar R."/>
            <person name="Salamov A."/>
            <person name="Schmutz J."/>
            <person name="Khan Z."/>
            <person name="Redman R.S."/>
            <person name="Fleck N.D."/>
            <person name="Lindquist E."/>
            <person name="Grigoriev I.V."/>
            <person name="Doty S.L."/>
        </authorList>
    </citation>
    <scope>NUCLEOTIDE SEQUENCE [LARGE SCALE GENOMIC DNA]</scope>
    <source>
        <strain evidence="2 3">WP1</strain>
    </source>
</reference>
<dbReference type="Proteomes" id="UP000053890">
    <property type="component" value="Unassembled WGS sequence"/>
</dbReference>
<dbReference type="AlphaFoldDB" id="A0A194S7K6"/>
<dbReference type="GeneID" id="28979306"/>
<keyword evidence="3" id="KW-1185">Reference proteome</keyword>
<protein>
    <submittedName>
        <fullName evidence="2">Uncharacterized protein</fullName>
    </submittedName>
</protein>
<feature type="compositionally biased region" description="Low complexity" evidence="1">
    <location>
        <begin position="145"/>
        <end position="154"/>
    </location>
</feature>
<feature type="non-terminal residue" evidence="2">
    <location>
        <position position="1"/>
    </location>
</feature>
<evidence type="ECO:0000256" key="1">
    <source>
        <dbReference type="SAM" id="MobiDB-lite"/>
    </source>
</evidence>
<evidence type="ECO:0000313" key="3">
    <source>
        <dbReference type="Proteomes" id="UP000053890"/>
    </source>
</evidence>
<accession>A0A194S7K6</accession>
<evidence type="ECO:0000313" key="2">
    <source>
        <dbReference type="EMBL" id="KPV76713.1"/>
    </source>
</evidence>
<sequence>GLKKACGIVSAPFGGDCDAFFRKLDYVSPRRSVLEPLAPLTDTHPLAVHVRRRRLRLPVPGPHPHLRPGPHPPHVQKDAVAPVDLLRAHVRRLAPLVEQRPRAGDPARSAATRRSEGAPSRRAGARRRPGGTSAAVGARARRRPAPLVVRARAQVAEKRSARPCGRCARARRARLT</sequence>
<dbReference type="RefSeq" id="XP_018272762.1">
    <property type="nucleotide sequence ID" value="XM_018418859.1"/>
</dbReference>
<feature type="region of interest" description="Disordered" evidence="1">
    <location>
        <begin position="96"/>
        <end position="176"/>
    </location>
</feature>
<dbReference type="EMBL" id="KQ474075">
    <property type="protein sequence ID" value="KPV76713.1"/>
    <property type="molecule type" value="Genomic_DNA"/>
</dbReference>
<gene>
    <name evidence="2" type="ORF">RHOBADRAFT_66070</name>
</gene>
<proteinExistence type="predicted"/>
<organism evidence="2 3">
    <name type="scientific">Rhodotorula graminis (strain WP1)</name>
    <dbReference type="NCBI Taxonomy" id="578459"/>
    <lineage>
        <taxon>Eukaryota</taxon>
        <taxon>Fungi</taxon>
        <taxon>Dikarya</taxon>
        <taxon>Basidiomycota</taxon>
        <taxon>Pucciniomycotina</taxon>
        <taxon>Microbotryomycetes</taxon>
        <taxon>Sporidiobolales</taxon>
        <taxon>Sporidiobolaceae</taxon>
        <taxon>Rhodotorula</taxon>
    </lineage>
</organism>
<name>A0A194S7K6_RHOGW</name>